<dbReference type="OrthoDB" id="4257495at2"/>
<dbReference type="InterPro" id="IPR036736">
    <property type="entry name" value="ACP-like_sf"/>
</dbReference>
<keyword evidence="3" id="KW-1185">Reference proteome</keyword>
<dbReference type="EMBL" id="QOIM01000050">
    <property type="protein sequence ID" value="RCG13603.1"/>
    <property type="molecule type" value="Genomic_DNA"/>
</dbReference>
<dbReference type="SUPFAM" id="SSF47336">
    <property type="entry name" value="ACP-like"/>
    <property type="match status" value="1"/>
</dbReference>
<dbReference type="Gene3D" id="1.10.1200.10">
    <property type="entry name" value="ACP-like"/>
    <property type="match status" value="1"/>
</dbReference>
<gene>
    <name evidence="2" type="ORF">DQ392_31795</name>
</gene>
<evidence type="ECO:0000313" key="3">
    <source>
        <dbReference type="Proteomes" id="UP000253507"/>
    </source>
</evidence>
<accession>A0A367E6J2</accession>
<dbReference type="InterPro" id="IPR009081">
    <property type="entry name" value="PP-bd_ACP"/>
</dbReference>
<protein>
    <submittedName>
        <fullName evidence="2">Acyl carrier protein</fullName>
    </submittedName>
</protein>
<evidence type="ECO:0000313" key="2">
    <source>
        <dbReference type="EMBL" id="RCG13603.1"/>
    </source>
</evidence>
<name>A0A367E6J2_9ACTN</name>
<organism evidence="2 3">
    <name type="scientific">Streptomyces reniochalinae</name>
    <dbReference type="NCBI Taxonomy" id="2250578"/>
    <lineage>
        <taxon>Bacteria</taxon>
        <taxon>Bacillati</taxon>
        <taxon>Actinomycetota</taxon>
        <taxon>Actinomycetes</taxon>
        <taxon>Kitasatosporales</taxon>
        <taxon>Streptomycetaceae</taxon>
        <taxon>Streptomyces</taxon>
    </lineage>
</organism>
<proteinExistence type="predicted"/>
<comment type="caution">
    <text evidence="2">The sequence shown here is derived from an EMBL/GenBank/DDBJ whole genome shotgun (WGS) entry which is preliminary data.</text>
</comment>
<evidence type="ECO:0000259" key="1">
    <source>
        <dbReference type="PROSITE" id="PS50075"/>
    </source>
</evidence>
<sequence length="75" mass="8328">MTTLDEFLDFVSQELGLNVTTDDADRHVDELPGWDSMFLLTLVTALEQQAGRRILLADALQASTLRDVHELAVDA</sequence>
<reference evidence="2 3" key="1">
    <citation type="submission" date="2018-06" db="EMBL/GenBank/DDBJ databases">
        <title>Streptomyces reniochalinae sp. nov. and Streptomyces diacarnus sp. nov. from marine sponges.</title>
        <authorList>
            <person name="Li L."/>
        </authorList>
    </citation>
    <scope>NUCLEOTIDE SEQUENCE [LARGE SCALE GENOMIC DNA]</scope>
    <source>
        <strain evidence="2 3">LHW50302</strain>
    </source>
</reference>
<dbReference type="RefSeq" id="WP_114019180.1">
    <property type="nucleotide sequence ID" value="NZ_QOIM01000050.1"/>
</dbReference>
<dbReference type="Proteomes" id="UP000253507">
    <property type="component" value="Unassembled WGS sequence"/>
</dbReference>
<dbReference type="AlphaFoldDB" id="A0A367E6J2"/>
<feature type="domain" description="Carrier" evidence="1">
    <location>
        <begin position="1"/>
        <end position="75"/>
    </location>
</feature>
<dbReference type="PROSITE" id="PS50075">
    <property type="entry name" value="CARRIER"/>
    <property type="match status" value="1"/>
</dbReference>